<dbReference type="AlphaFoldDB" id="A0AAP6MMM6"/>
<dbReference type="EMBL" id="JAYGII010000024">
    <property type="protein sequence ID" value="MEA5446217.1"/>
    <property type="molecule type" value="Genomic_DNA"/>
</dbReference>
<dbReference type="RefSeq" id="WP_346052332.1">
    <property type="nucleotide sequence ID" value="NZ_JAYGII010000024.1"/>
</dbReference>
<comment type="caution">
    <text evidence="3">The sequence shown here is derived from an EMBL/GenBank/DDBJ whole genome shotgun (WGS) entry which is preliminary data.</text>
</comment>
<accession>A0AAP6MMM6</accession>
<feature type="domain" description="ABC-type transport auxiliary lipoprotein component" evidence="2">
    <location>
        <begin position="44"/>
        <end position="189"/>
    </location>
</feature>
<dbReference type="Pfam" id="PF03886">
    <property type="entry name" value="ABC_trans_aux"/>
    <property type="match status" value="1"/>
</dbReference>
<proteinExistence type="predicted"/>
<keyword evidence="3" id="KW-0449">Lipoprotein</keyword>
<organism evidence="3 4">
    <name type="scientific">Natronospira elongata</name>
    <dbReference type="NCBI Taxonomy" id="3110268"/>
    <lineage>
        <taxon>Bacteria</taxon>
        <taxon>Pseudomonadati</taxon>
        <taxon>Pseudomonadota</taxon>
        <taxon>Gammaproteobacteria</taxon>
        <taxon>Natronospirales</taxon>
        <taxon>Natronospiraceae</taxon>
        <taxon>Natronospira</taxon>
    </lineage>
</organism>
<dbReference type="InterPro" id="IPR005586">
    <property type="entry name" value="ABC_trans_aux"/>
</dbReference>
<gene>
    <name evidence="3" type="ORF">VCB98_10335</name>
</gene>
<reference evidence="3 4" key="1">
    <citation type="submission" date="2023-12" db="EMBL/GenBank/DDBJ databases">
        <title>Whole-genome sequencing of halo(alkali)philic microorganisms from hypersaline lakes.</title>
        <authorList>
            <person name="Sorokin D.Y."/>
            <person name="Merkel A.Y."/>
            <person name="Messina E."/>
            <person name="Yakimov M."/>
        </authorList>
    </citation>
    <scope>NUCLEOTIDE SEQUENCE [LARGE SCALE GENOMIC DNA]</scope>
    <source>
        <strain evidence="3 4">AB-CW1</strain>
    </source>
</reference>
<evidence type="ECO:0000313" key="4">
    <source>
        <dbReference type="Proteomes" id="UP001302316"/>
    </source>
</evidence>
<protein>
    <submittedName>
        <fullName evidence="3">ABC-type transport auxiliary lipoprotein family protein</fullName>
    </submittedName>
</protein>
<evidence type="ECO:0000259" key="2">
    <source>
        <dbReference type="Pfam" id="PF03886"/>
    </source>
</evidence>
<feature type="chain" id="PRO_5042839470" evidence="1">
    <location>
        <begin position="22"/>
        <end position="210"/>
    </location>
</feature>
<keyword evidence="1" id="KW-0732">Signal</keyword>
<evidence type="ECO:0000256" key="1">
    <source>
        <dbReference type="SAM" id="SignalP"/>
    </source>
</evidence>
<dbReference type="Gene3D" id="3.40.50.10610">
    <property type="entry name" value="ABC-type transport auxiliary lipoprotein component"/>
    <property type="match status" value="1"/>
</dbReference>
<keyword evidence="4" id="KW-1185">Reference proteome</keyword>
<feature type="signal peptide" evidence="1">
    <location>
        <begin position="1"/>
        <end position="21"/>
    </location>
</feature>
<dbReference type="SUPFAM" id="SSF159594">
    <property type="entry name" value="XCC0632-like"/>
    <property type="match status" value="1"/>
</dbReference>
<sequence length="210" mass="22945">MKAFRITRVVAVTALIMMVSACTIGPTRGEAPRLHLLEWDGSGVEAAAERRDAVLLIATPSASPGHESAAMKYRQQGYELRQFARNRWADKPARLIATALTEALEDSGQFRHVAAPGSRVNADYRLDSELVRLEQLFENEASGLRLTIRYRLVDLKTGEVLGSLRQELRESSESNDPAGGVAAANRALNKGLLALLEALPAWLEAATDHD</sequence>
<evidence type="ECO:0000313" key="3">
    <source>
        <dbReference type="EMBL" id="MEA5446217.1"/>
    </source>
</evidence>
<dbReference type="Proteomes" id="UP001302316">
    <property type="component" value="Unassembled WGS sequence"/>
</dbReference>
<name>A0AAP6MMM6_9GAMM</name>
<dbReference type="PROSITE" id="PS51257">
    <property type="entry name" value="PROKAR_LIPOPROTEIN"/>
    <property type="match status" value="1"/>
</dbReference>